<proteinExistence type="predicted"/>
<feature type="transmembrane region" description="Helical" evidence="1">
    <location>
        <begin position="12"/>
        <end position="28"/>
    </location>
</feature>
<evidence type="ECO:0000313" key="2">
    <source>
        <dbReference type="EMBL" id="MFC0593161.1"/>
    </source>
</evidence>
<name>A0ABV6PTK5_9BURK</name>
<reference evidence="2 3" key="1">
    <citation type="submission" date="2024-09" db="EMBL/GenBank/DDBJ databases">
        <authorList>
            <person name="Sun Q."/>
            <person name="Mori K."/>
        </authorList>
    </citation>
    <scope>NUCLEOTIDE SEQUENCE [LARGE SCALE GENOMIC DNA]</scope>
    <source>
        <strain evidence="2 3">NCAIM B.02336</strain>
    </source>
</reference>
<dbReference type="Proteomes" id="UP001589834">
    <property type="component" value="Unassembled WGS sequence"/>
</dbReference>
<keyword evidence="1" id="KW-1133">Transmembrane helix</keyword>
<dbReference type="EMBL" id="JBHLTN010000021">
    <property type="protein sequence ID" value="MFC0593161.1"/>
    <property type="molecule type" value="Genomic_DNA"/>
</dbReference>
<comment type="caution">
    <text evidence="2">The sequence shown here is derived from an EMBL/GenBank/DDBJ whole genome shotgun (WGS) entry which is preliminary data.</text>
</comment>
<evidence type="ECO:0000313" key="3">
    <source>
        <dbReference type="Proteomes" id="UP001589834"/>
    </source>
</evidence>
<organism evidence="2 3">
    <name type="scientific">Ottowia pentelensis</name>
    <dbReference type="NCBI Taxonomy" id="511108"/>
    <lineage>
        <taxon>Bacteria</taxon>
        <taxon>Pseudomonadati</taxon>
        <taxon>Pseudomonadota</taxon>
        <taxon>Betaproteobacteria</taxon>
        <taxon>Burkholderiales</taxon>
        <taxon>Comamonadaceae</taxon>
        <taxon>Ottowia</taxon>
    </lineage>
</organism>
<evidence type="ECO:0000256" key="1">
    <source>
        <dbReference type="SAM" id="Phobius"/>
    </source>
</evidence>
<protein>
    <submittedName>
        <fullName evidence="2">Uncharacterized protein</fullName>
    </submittedName>
</protein>
<keyword evidence="1" id="KW-0472">Membrane</keyword>
<sequence length="62" mass="6361">MIEVLQQLSRPRLVLAVIVVLCAARALLDGRVTAGEWGAVTGAAMWWTSGGANGVTKAGGPL</sequence>
<accession>A0ABV6PTK5</accession>
<dbReference type="RefSeq" id="WP_377483144.1">
    <property type="nucleotide sequence ID" value="NZ_JBHLTN010000021.1"/>
</dbReference>
<gene>
    <name evidence="2" type="ORF">ACFFGG_11380</name>
</gene>
<keyword evidence="3" id="KW-1185">Reference proteome</keyword>
<keyword evidence="1" id="KW-0812">Transmembrane</keyword>